<evidence type="ECO:0000256" key="1">
    <source>
        <dbReference type="SAM" id="MobiDB-lite"/>
    </source>
</evidence>
<reference evidence="3 4" key="1">
    <citation type="journal article" date="2022" name="G3 (Bethesda)">
        <title>Enemy or ally: a genomic approach to elucidate the lifestyle of Phyllosticta citrichinaensis.</title>
        <authorList>
            <person name="Buijs V.A."/>
            <person name="Groenewald J.Z."/>
            <person name="Haridas S."/>
            <person name="LaButti K.M."/>
            <person name="Lipzen A."/>
            <person name="Martin F.M."/>
            <person name="Barry K."/>
            <person name="Grigoriev I.V."/>
            <person name="Crous P.W."/>
            <person name="Seidl M.F."/>
        </authorList>
    </citation>
    <scope>NUCLEOTIDE SEQUENCE [LARGE SCALE GENOMIC DNA]</scope>
    <source>
        <strain evidence="3 4">CBS 129764</strain>
    </source>
</reference>
<protein>
    <recommendedName>
        <fullName evidence="2">ELP1 three-helical bundle domain-containing protein</fullName>
    </recommendedName>
</protein>
<dbReference type="InterPro" id="IPR006849">
    <property type="entry name" value="Elp1"/>
</dbReference>
<feature type="domain" description="ELP1 three-helical bundle" evidence="2">
    <location>
        <begin position="9"/>
        <end position="97"/>
    </location>
</feature>
<accession>A0ABR1Y461</accession>
<dbReference type="Proteomes" id="UP001456524">
    <property type="component" value="Unassembled WGS sequence"/>
</dbReference>
<dbReference type="Pfam" id="PF23936">
    <property type="entry name" value="HB_ELP1"/>
    <property type="match status" value="1"/>
</dbReference>
<sequence>MTFLTRYTGNSQSTLATNTTRRSSKNRRREERKRARGKKGSVYEEEYLVNSIARLIERVNTVADDVARLVQGLAQRRMRGRAEAVQRGIREVVELARGCVAEVFEVENAAAAAAAAANGLGAGGGAAEEGEVPGAEGGVLEGLGARPGGADGVVWDAIVAERRRKEVPVVKAWEDLGLVG</sequence>
<dbReference type="InterPro" id="IPR056169">
    <property type="entry name" value="HB_ELP1"/>
</dbReference>
<feature type="region of interest" description="Disordered" evidence="1">
    <location>
        <begin position="1"/>
        <end position="37"/>
    </location>
</feature>
<dbReference type="PANTHER" id="PTHR12747:SF0">
    <property type="entry name" value="ELONGATOR COMPLEX PROTEIN 1"/>
    <property type="match status" value="1"/>
</dbReference>
<dbReference type="EMBL" id="JBBWUH010000002">
    <property type="protein sequence ID" value="KAK8175837.1"/>
    <property type="molecule type" value="Genomic_DNA"/>
</dbReference>
<name>A0ABR1Y461_9PEZI</name>
<feature type="compositionally biased region" description="Polar residues" evidence="1">
    <location>
        <begin position="1"/>
        <end position="15"/>
    </location>
</feature>
<gene>
    <name evidence="3" type="ORF">IWX90DRAFT_123249</name>
</gene>
<comment type="caution">
    <text evidence="3">The sequence shown here is derived from an EMBL/GenBank/DDBJ whole genome shotgun (WGS) entry which is preliminary data.</text>
</comment>
<evidence type="ECO:0000313" key="4">
    <source>
        <dbReference type="Proteomes" id="UP001456524"/>
    </source>
</evidence>
<proteinExistence type="predicted"/>
<organism evidence="3 4">
    <name type="scientific">Phyllosticta citrichinensis</name>
    <dbReference type="NCBI Taxonomy" id="1130410"/>
    <lineage>
        <taxon>Eukaryota</taxon>
        <taxon>Fungi</taxon>
        <taxon>Dikarya</taxon>
        <taxon>Ascomycota</taxon>
        <taxon>Pezizomycotina</taxon>
        <taxon>Dothideomycetes</taxon>
        <taxon>Dothideomycetes incertae sedis</taxon>
        <taxon>Botryosphaeriales</taxon>
        <taxon>Phyllostictaceae</taxon>
        <taxon>Phyllosticta</taxon>
    </lineage>
</organism>
<evidence type="ECO:0000313" key="3">
    <source>
        <dbReference type="EMBL" id="KAK8175837.1"/>
    </source>
</evidence>
<dbReference type="PANTHER" id="PTHR12747">
    <property type="entry name" value="ELONGATOR COMPLEX PROTEIN 1"/>
    <property type="match status" value="1"/>
</dbReference>
<keyword evidence="4" id="KW-1185">Reference proteome</keyword>
<evidence type="ECO:0000259" key="2">
    <source>
        <dbReference type="Pfam" id="PF23936"/>
    </source>
</evidence>